<gene>
    <name evidence="2" type="ORF">D0Z08_18525</name>
</gene>
<evidence type="ECO:0008006" key="4">
    <source>
        <dbReference type="Google" id="ProtNLM"/>
    </source>
</evidence>
<accession>A0A417XYQ7</accession>
<dbReference type="SUPFAM" id="SSF82171">
    <property type="entry name" value="DPP6 N-terminal domain-like"/>
    <property type="match status" value="1"/>
</dbReference>
<dbReference type="EMBL" id="QXGH01000023">
    <property type="protein sequence ID" value="RHW25508.1"/>
    <property type="molecule type" value="Genomic_DNA"/>
</dbReference>
<evidence type="ECO:0000256" key="1">
    <source>
        <dbReference type="SAM" id="SignalP"/>
    </source>
</evidence>
<comment type="caution">
    <text evidence="2">The sequence shown here is derived from an EMBL/GenBank/DDBJ whole genome shotgun (WGS) entry which is preliminary data.</text>
</comment>
<protein>
    <recommendedName>
        <fullName evidence="4">WD40 repeat domain-containing protein</fullName>
    </recommendedName>
</protein>
<sequence>MNLSGATYAAAVSPTCPRSLRIVSIMAAMALLLCSLPSSATAADPDSADAAGSDENRSAPTLVVHRYVWDQHRAGRRGIHLRSARMNGTGVRRVYDSRRGFVTDLTLDRAGRRVAFSPCCNVHDPVLVVARVRGGTPLKPLAHHPKVDAVGGIGWSPNGRRIAFEGTTGSYPDRVTYLWTVRPDGTGLRPIYNLGSVDNNLFINDALAWTTEGILFSNGHNLRMVKGGESTLVLRRARSVRISGDGSRIITERWRKNSRSVWISAPDGSDQHRLFTQGDPVRVATFYDVTPNHDASALLAYRMSGGDDGSDAIVTWLTEASPTTATVVEPIKYAPTATWN</sequence>
<feature type="signal peptide" evidence="1">
    <location>
        <begin position="1"/>
        <end position="42"/>
    </location>
</feature>
<name>A0A417XYQ7_9ACTN</name>
<evidence type="ECO:0000313" key="3">
    <source>
        <dbReference type="Proteomes" id="UP000283644"/>
    </source>
</evidence>
<dbReference type="Proteomes" id="UP000283644">
    <property type="component" value="Unassembled WGS sequence"/>
</dbReference>
<dbReference type="OrthoDB" id="9808778at2"/>
<dbReference type="InterPro" id="IPR011042">
    <property type="entry name" value="6-blade_b-propeller_TolB-like"/>
</dbReference>
<keyword evidence="3" id="KW-1185">Reference proteome</keyword>
<reference evidence="2 3" key="1">
    <citation type="submission" date="2018-09" db="EMBL/GenBank/DDBJ databases">
        <title>Genome sequencing of Nocardioides immobilis CCTCC AB 2017083 for comparison to Nocardioides silvaticus.</title>
        <authorList>
            <person name="Li C."/>
            <person name="Wang G."/>
        </authorList>
    </citation>
    <scope>NUCLEOTIDE SEQUENCE [LARGE SCALE GENOMIC DNA]</scope>
    <source>
        <strain evidence="2 3">CCTCC AB 2017083</strain>
    </source>
</reference>
<proteinExistence type="predicted"/>
<evidence type="ECO:0000313" key="2">
    <source>
        <dbReference type="EMBL" id="RHW25508.1"/>
    </source>
</evidence>
<dbReference type="Gene3D" id="2.120.10.30">
    <property type="entry name" value="TolB, C-terminal domain"/>
    <property type="match status" value="1"/>
</dbReference>
<organism evidence="2 3">
    <name type="scientific">Nocardioides immobilis</name>
    <dbReference type="NCBI Taxonomy" id="2049295"/>
    <lineage>
        <taxon>Bacteria</taxon>
        <taxon>Bacillati</taxon>
        <taxon>Actinomycetota</taxon>
        <taxon>Actinomycetes</taxon>
        <taxon>Propionibacteriales</taxon>
        <taxon>Nocardioidaceae</taxon>
        <taxon>Nocardioides</taxon>
    </lineage>
</organism>
<keyword evidence="1" id="KW-0732">Signal</keyword>
<feature type="chain" id="PRO_5019141150" description="WD40 repeat domain-containing protein" evidence="1">
    <location>
        <begin position="43"/>
        <end position="340"/>
    </location>
</feature>
<dbReference type="AlphaFoldDB" id="A0A417XYQ7"/>